<dbReference type="GO" id="GO:0000976">
    <property type="term" value="F:transcription cis-regulatory region binding"/>
    <property type="evidence" value="ECO:0007669"/>
    <property type="project" value="TreeGrafter"/>
</dbReference>
<dbReference type="InterPro" id="IPR023772">
    <property type="entry name" value="DNA-bd_HTH_TetR-type_CS"/>
</dbReference>
<comment type="caution">
    <text evidence="4">The sequence shown here is derived from an EMBL/GenBank/DDBJ whole genome shotgun (WGS) entry which is preliminary data.</text>
</comment>
<dbReference type="PANTHER" id="PTHR30055">
    <property type="entry name" value="HTH-TYPE TRANSCRIPTIONAL REGULATOR RUTR"/>
    <property type="match status" value="1"/>
</dbReference>
<evidence type="ECO:0000313" key="4">
    <source>
        <dbReference type="EMBL" id="TQM93622.1"/>
    </source>
</evidence>
<dbReference type="Pfam" id="PF00440">
    <property type="entry name" value="TetR_N"/>
    <property type="match status" value="1"/>
</dbReference>
<dbReference type="PRINTS" id="PR00455">
    <property type="entry name" value="HTHTETR"/>
</dbReference>
<dbReference type="InterPro" id="IPR041479">
    <property type="entry name" value="TetR_CgmR_C"/>
</dbReference>
<proteinExistence type="predicted"/>
<name>A0A543KEX9_9RHOB</name>
<dbReference type="InterPro" id="IPR001647">
    <property type="entry name" value="HTH_TetR"/>
</dbReference>
<dbReference type="Pfam" id="PF17937">
    <property type="entry name" value="TetR_C_28"/>
    <property type="match status" value="1"/>
</dbReference>
<evidence type="ECO:0000313" key="5">
    <source>
        <dbReference type="Proteomes" id="UP000320582"/>
    </source>
</evidence>
<dbReference type="AlphaFoldDB" id="A0A543KEX9"/>
<evidence type="ECO:0000259" key="3">
    <source>
        <dbReference type="PROSITE" id="PS50977"/>
    </source>
</evidence>
<evidence type="ECO:0000256" key="1">
    <source>
        <dbReference type="ARBA" id="ARBA00023125"/>
    </source>
</evidence>
<sequence>MRKKAPEAVRRSLLDHAASIAAEQGINAVTTQAVAAGAGVTKGGLFHHFSSKDALLDEMVMDIMRQLDKAIDAAIAADPEPYGSFTRAYVACALGPEHHDLGRAWKTLGVSLAAEERLHSLWSSWLRKRLAAHAVTDGDLVHEIVRLAADGAWLAQGKDDERDPETAQRLRIGLDELTRTGLK</sequence>
<dbReference type="PROSITE" id="PS01081">
    <property type="entry name" value="HTH_TETR_1"/>
    <property type="match status" value="1"/>
</dbReference>
<organism evidence="4 5">
    <name type="scientific">Roseinatronobacter monicus</name>
    <dbReference type="NCBI Taxonomy" id="393481"/>
    <lineage>
        <taxon>Bacteria</taxon>
        <taxon>Pseudomonadati</taxon>
        <taxon>Pseudomonadota</taxon>
        <taxon>Alphaproteobacteria</taxon>
        <taxon>Rhodobacterales</taxon>
        <taxon>Paracoccaceae</taxon>
        <taxon>Roseinatronobacter</taxon>
    </lineage>
</organism>
<dbReference type="SUPFAM" id="SSF46689">
    <property type="entry name" value="Homeodomain-like"/>
    <property type="match status" value="1"/>
</dbReference>
<dbReference type="EMBL" id="VFPT01000001">
    <property type="protein sequence ID" value="TQM93622.1"/>
    <property type="molecule type" value="Genomic_DNA"/>
</dbReference>
<dbReference type="RefSeq" id="WP_170207114.1">
    <property type="nucleotide sequence ID" value="NZ_VFPT01000001.1"/>
</dbReference>
<dbReference type="GO" id="GO:0003700">
    <property type="term" value="F:DNA-binding transcription factor activity"/>
    <property type="evidence" value="ECO:0007669"/>
    <property type="project" value="TreeGrafter"/>
</dbReference>
<protein>
    <submittedName>
        <fullName evidence="4">TetR family transcriptional regulator</fullName>
    </submittedName>
</protein>
<dbReference type="PROSITE" id="PS50977">
    <property type="entry name" value="HTH_TETR_2"/>
    <property type="match status" value="1"/>
</dbReference>
<dbReference type="InterPro" id="IPR050109">
    <property type="entry name" value="HTH-type_TetR-like_transc_reg"/>
</dbReference>
<dbReference type="Proteomes" id="UP000320582">
    <property type="component" value="Unassembled WGS sequence"/>
</dbReference>
<dbReference type="SUPFAM" id="SSF48498">
    <property type="entry name" value="Tetracyclin repressor-like, C-terminal domain"/>
    <property type="match status" value="1"/>
</dbReference>
<feature type="DNA-binding region" description="H-T-H motif" evidence="2">
    <location>
        <begin position="30"/>
        <end position="49"/>
    </location>
</feature>
<keyword evidence="5" id="KW-1185">Reference proteome</keyword>
<keyword evidence="1 2" id="KW-0238">DNA-binding</keyword>
<evidence type="ECO:0000256" key="2">
    <source>
        <dbReference type="PROSITE-ProRule" id="PRU00335"/>
    </source>
</evidence>
<gene>
    <name evidence="4" type="ORF">BD293_2264</name>
</gene>
<dbReference type="Gene3D" id="1.10.357.10">
    <property type="entry name" value="Tetracycline Repressor, domain 2"/>
    <property type="match status" value="1"/>
</dbReference>
<accession>A0A543KEX9</accession>
<reference evidence="4 5" key="1">
    <citation type="submission" date="2019-06" db="EMBL/GenBank/DDBJ databases">
        <title>Genomic Encyclopedia of Archaeal and Bacterial Type Strains, Phase II (KMG-II): from individual species to whole genera.</title>
        <authorList>
            <person name="Goeker M."/>
        </authorList>
    </citation>
    <scope>NUCLEOTIDE SEQUENCE [LARGE SCALE GENOMIC DNA]</scope>
    <source>
        <strain evidence="4 5">DSM 18423</strain>
    </source>
</reference>
<dbReference type="PANTHER" id="PTHR30055:SF148">
    <property type="entry name" value="TETR-FAMILY TRANSCRIPTIONAL REGULATOR"/>
    <property type="match status" value="1"/>
</dbReference>
<feature type="domain" description="HTH tetR-type" evidence="3">
    <location>
        <begin position="7"/>
        <end position="67"/>
    </location>
</feature>
<dbReference type="InterPro" id="IPR036271">
    <property type="entry name" value="Tet_transcr_reg_TetR-rel_C_sf"/>
</dbReference>
<dbReference type="InterPro" id="IPR009057">
    <property type="entry name" value="Homeodomain-like_sf"/>
</dbReference>